<dbReference type="OrthoDB" id="9768851at2"/>
<dbReference type="InterPro" id="IPR036812">
    <property type="entry name" value="NAD(P)_OxRdtase_dom_sf"/>
</dbReference>
<accession>A0A317F9Z0</accession>
<dbReference type="Proteomes" id="UP000245765">
    <property type="component" value="Unassembled WGS sequence"/>
</dbReference>
<dbReference type="Pfam" id="PF00248">
    <property type="entry name" value="Aldo_ket_red"/>
    <property type="match status" value="1"/>
</dbReference>
<dbReference type="Gene3D" id="3.20.20.100">
    <property type="entry name" value="NADP-dependent oxidoreductase domain"/>
    <property type="match status" value="1"/>
</dbReference>
<dbReference type="InterPro" id="IPR020471">
    <property type="entry name" value="AKR"/>
</dbReference>
<dbReference type="PANTHER" id="PTHR42686">
    <property type="entry name" value="GH17980P-RELATED"/>
    <property type="match status" value="1"/>
</dbReference>
<dbReference type="EMBL" id="QGNA01000004">
    <property type="protein sequence ID" value="PWS35605.1"/>
    <property type="molecule type" value="Genomic_DNA"/>
</dbReference>
<evidence type="ECO:0000313" key="2">
    <source>
        <dbReference type="EMBL" id="PWS35605.1"/>
    </source>
</evidence>
<organism evidence="2 3">
    <name type="scientific">Falsiroseomonas bella</name>
    <dbReference type="NCBI Taxonomy" id="2184016"/>
    <lineage>
        <taxon>Bacteria</taxon>
        <taxon>Pseudomonadati</taxon>
        <taxon>Pseudomonadota</taxon>
        <taxon>Alphaproteobacteria</taxon>
        <taxon>Acetobacterales</taxon>
        <taxon>Roseomonadaceae</taxon>
        <taxon>Falsiroseomonas</taxon>
    </lineage>
</organism>
<name>A0A317F9Z0_9PROT</name>
<dbReference type="RefSeq" id="WP_109871971.1">
    <property type="nucleotide sequence ID" value="NZ_QGNA01000004.1"/>
</dbReference>
<evidence type="ECO:0000259" key="1">
    <source>
        <dbReference type="Pfam" id="PF00248"/>
    </source>
</evidence>
<comment type="caution">
    <text evidence="2">The sequence shown here is derived from an EMBL/GenBank/DDBJ whole genome shotgun (WGS) entry which is preliminary data.</text>
</comment>
<dbReference type="InterPro" id="IPR023210">
    <property type="entry name" value="NADP_OxRdtase_dom"/>
</dbReference>
<proteinExistence type="predicted"/>
<dbReference type="AlphaFoldDB" id="A0A317F9Z0"/>
<dbReference type="SUPFAM" id="SSF51430">
    <property type="entry name" value="NAD(P)-linked oxidoreductase"/>
    <property type="match status" value="1"/>
</dbReference>
<dbReference type="GO" id="GO:0005829">
    <property type="term" value="C:cytosol"/>
    <property type="evidence" value="ECO:0007669"/>
    <property type="project" value="TreeGrafter"/>
</dbReference>
<reference evidence="3" key="1">
    <citation type="submission" date="2018-05" db="EMBL/GenBank/DDBJ databases">
        <authorList>
            <person name="Du Z."/>
            <person name="Wang X."/>
        </authorList>
    </citation>
    <scope>NUCLEOTIDE SEQUENCE [LARGE SCALE GENOMIC DNA]</scope>
    <source>
        <strain evidence="3">CQN31</strain>
    </source>
</reference>
<sequence>MSFDPAARRRLGRSALEVTLLGFGAAPIGGFRATMPDRDAIAVVDEAWTQGVRFFDTSPFYGYGRSELRVGTALRDRPREAFILSTKIGRVMHALRPGEEAPAGMRHGGLPGFVPRFDYSYDGVMRSLEQSHLRLGLARIDVVLVHDVDLRSTGSEALFEQHFRTVMDSGYRALDELRRTGVIGAIGCGLNETEATLRFLRAGNFDCMLLAGRYTLLEQGALAELLPECERRGASIILGGPFNSGILAGPVRDGAWYDYSPAPPALIDRARGIEAVCARHGVPLAAAALQFPLAHPAIASTIPGALAPQEVAQNAAHLRLPIPPDLWAELRHEGLLDPNAPIPG</sequence>
<gene>
    <name evidence="2" type="ORF">DFH01_18590</name>
</gene>
<protein>
    <submittedName>
        <fullName evidence="2">Pyridoxal 4-dehydrogenase</fullName>
    </submittedName>
</protein>
<dbReference type="GO" id="GO:0016491">
    <property type="term" value="F:oxidoreductase activity"/>
    <property type="evidence" value="ECO:0007669"/>
    <property type="project" value="InterPro"/>
</dbReference>
<evidence type="ECO:0000313" key="3">
    <source>
        <dbReference type="Proteomes" id="UP000245765"/>
    </source>
</evidence>
<keyword evidence="3" id="KW-1185">Reference proteome</keyword>
<dbReference type="PANTHER" id="PTHR42686:SF1">
    <property type="entry name" value="GH17980P-RELATED"/>
    <property type="match status" value="1"/>
</dbReference>
<feature type="domain" description="NADP-dependent oxidoreductase" evidence="1">
    <location>
        <begin position="21"/>
        <end position="330"/>
    </location>
</feature>